<protein>
    <submittedName>
        <fullName evidence="5">PfkB domain protein</fullName>
    </submittedName>
</protein>
<gene>
    <name evidence="5" type="ordered locus">Zmob_1275</name>
</gene>
<keyword evidence="2" id="KW-0808">Transferase</keyword>
<dbReference type="Proteomes" id="UP000001494">
    <property type="component" value="Chromosome"/>
</dbReference>
<comment type="similarity">
    <text evidence="1">Belongs to the carbohydrate kinase PfkB family.</text>
</comment>
<dbReference type="OrthoDB" id="9813569at2"/>
<evidence type="ECO:0000259" key="4">
    <source>
        <dbReference type="Pfam" id="PF00294"/>
    </source>
</evidence>
<dbReference type="PANTHER" id="PTHR43320:SF3">
    <property type="entry name" value="CARBOHYDRATE KINASE PFKB DOMAIN-CONTAINING PROTEIN"/>
    <property type="match status" value="1"/>
</dbReference>
<evidence type="ECO:0000256" key="3">
    <source>
        <dbReference type="ARBA" id="ARBA00022777"/>
    </source>
</evidence>
<dbReference type="eggNOG" id="COG0524">
    <property type="taxonomic scope" value="Bacteria"/>
</dbReference>
<accession>A0A0H3G7H6</accession>
<sequence length="335" mass="36102">MPHNRYDIVAIGNAIVDVLAATDDQFLSEKNITKGSMQLIDADSAETLYQEMNPSHEISGGSAANTLVGVAALGGRCAFIGQVANDPLGQVFQQDIRAQNIHFDVPVQEATIPTGRCLILVSPDGERSMNTFLGVAQTLHQTAIKPEVIENAEILYLEGYLWDPEVPRSAMKEAIQIARKAGKKVALTLSDTFCIERHREDFKELINNGLIDILFANEGELRSLVQHDDLDRGIEEVAAKLPLLVVTKGPDGAIAVQDMERTEVSAKKIDQVVDTTGAGDLFAAGFLAGQARNLSIAASLEMGAIAAAEIISHYGARPENDIKTMIESALNISLN</sequence>
<dbReference type="InterPro" id="IPR011611">
    <property type="entry name" value="PfkB_dom"/>
</dbReference>
<evidence type="ECO:0000313" key="6">
    <source>
        <dbReference type="Proteomes" id="UP000001494"/>
    </source>
</evidence>
<dbReference type="InterPro" id="IPR029056">
    <property type="entry name" value="Ribokinase-like"/>
</dbReference>
<dbReference type="CDD" id="cd01168">
    <property type="entry name" value="adenosine_kinase"/>
    <property type="match status" value="1"/>
</dbReference>
<dbReference type="InterPro" id="IPR052700">
    <property type="entry name" value="Carb_kinase_PfkB-like"/>
</dbReference>
<evidence type="ECO:0000256" key="1">
    <source>
        <dbReference type="ARBA" id="ARBA00010688"/>
    </source>
</evidence>
<dbReference type="PANTHER" id="PTHR43320">
    <property type="entry name" value="SUGAR KINASE"/>
    <property type="match status" value="1"/>
</dbReference>
<dbReference type="AlphaFoldDB" id="A0A0H3G7H6"/>
<dbReference type="Pfam" id="PF00294">
    <property type="entry name" value="PfkB"/>
    <property type="match status" value="1"/>
</dbReference>
<dbReference type="Gene3D" id="3.40.1190.20">
    <property type="match status" value="1"/>
</dbReference>
<keyword evidence="3" id="KW-0418">Kinase</keyword>
<organism evidence="5 6">
    <name type="scientific">Zymomonas mobilis subsp. mobilis (strain ATCC 10988 / DSM 424 / LMG 404 / NCIMB 8938 / NRRL B-806 / ZM1)</name>
    <dbReference type="NCBI Taxonomy" id="555217"/>
    <lineage>
        <taxon>Bacteria</taxon>
        <taxon>Pseudomonadati</taxon>
        <taxon>Pseudomonadota</taxon>
        <taxon>Alphaproteobacteria</taxon>
        <taxon>Sphingomonadales</taxon>
        <taxon>Zymomonadaceae</taxon>
        <taxon>Zymomonas</taxon>
    </lineage>
</organism>
<evidence type="ECO:0000313" key="5">
    <source>
        <dbReference type="EMBL" id="AEH63101.1"/>
    </source>
</evidence>
<evidence type="ECO:0000256" key="2">
    <source>
        <dbReference type="ARBA" id="ARBA00022679"/>
    </source>
</evidence>
<name>A0A0H3G7H6_ZYMMA</name>
<dbReference type="InterPro" id="IPR002173">
    <property type="entry name" value="Carboh/pur_kinase_PfkB_CS"/>
</dbReference>
<dbReference type="RefSeq" id="WP_014500968.1">
    <property type="nucleotide sequence ID" value="NC_017262.1"/>
</dbReference>
<dbReference type="EMBL" id="CP002850">
    <property type="protein sequence ID" value="AEH63101.1"/>
    <property type="molecule type" value="Genomic_DNA"/>
</dbReference>
<feature type="domain" description="Carbohydrate kinase PfkB" evidence="4">
    <location>
        <begin position="55"/>
        <end position="318"/>
    </location>
</feature>
<proteinExistence type="inferred from homology"/>
<dbReference type="HOGENOM" id="CLU_027634_5_1_5"/>
<dbReference type="KEGG" id="zmm:Zmob_1275"/>
<dbReference type="SUPFAM" id="SSF53613">
    <property type="entry name" value="Ribokinase-like"/>
    <property type="match status" value="1"/>
</dbReference>
<reference evidence="5 6" key="1">
    <citation type="journal article" date="2011" name="J. Bacteriol.">
        <title>Genome sequence of the ethanol-producing Zymomonas mobilis subsp. mobilis lectotype strain ATCC 10988.</title>
        <authorList>
            <person name="Pappas K.M."/>
            <person name="Kouvelis V.N."/>
            <person name="Saunders E."/>
            <person name="Brettin T.S."/>
            <person name="Bruce D."/>
            <person name="Detter C."/>
            <person name="Balakireva M."/>
            <person name="Han C.S."/>
            <person name="Savvakis G."/>
            <person name="Kyrpides N.C."/>
            <person name="Typas M.A."/>
        </authorList>
    </citation>
    <scope>NUCLEOTIDE SEQUENCE [LARGE SCALE GENOMIC DNA]</scope>
    <source>
        <strain evidence="6">ATCC 10988 / DSM 424 / CCUG 17860 / LMG 404 / NCIMB 8938 / NRRL B-806 / ZM1</strain>
    </source>
</reference>
<dbReference type="GO" id="GO:0016301">
    <property type="term" value="F:kinase activity"/>
    <property type="evidence" value="ECO:0007669"/>
    <property type="project" value="UniProtKB-KW"/>
</dbReference>
<dbReference type="PROSITE" id="PS00584">
    <property type="entry name" value="PFKB_KINASES_2"/>
    <property type="match status" value="1"/>
</dbReference>